<dbReference type="Proteomes" id="UP000803884">
    <property type="component" value="Unassembled WGS sequence"/>
</dbReference>
<reference evidence="2 3" key="1">
    <citation type="journal article" date="2020" name="Microbiol. Resour. Announc.">
        <title>Draft Genome Sequence of a Cladosporium Species Isolated from the Mesophotic Ascidian Didemnum maculosum.</title>
        <authorList>
            <person name="Gioti A."/>
            <person name="Siaperas R."/>
            <person name="Nikolaivits E."/>
            <person name="Le Goff G."/>
            <person name="Ouazzani J."/>
            <person name="Kotoulas G."/>
            <person name="Topakas E."/>
        </authorList>
    </citation>
    <scope>NUCLEOTIDE SEQUENCE [LARGE SCALE GENOMIC DNA]</scope>
    <source>
        <strain evidence="2 3">TM138-S3</strain>
    </source>
</reference>
<dbReference type="InterPro" id="IPR013658">
    <property type="entry name" value="SGL"/>
</dbReference>
<dbReference type="Pfam" id="PF08450">
    <property type="entry name" value="SGL"/>
    <property type="match status" value="2"/>
</dbReference>
<dbReference type="AlphaFoldDB" id="A0AB34L1N0"/>
<dbReference type="PANTHER" id="PTHR47064">
    <property type="entry name" value="PUTATIVE (AFU_ORTHOLOGUE AFUA_1G08990)-RELATED"/>
    <property type="match status" value="1"/>
</dbReference>
<dbReference type="PANTHER" id="PTHR47064:SF2">
    <property type="entry name" value="SMP-30_GLUCONOLACTONASE_LRE-LIKE REGION DOMAIN-CONTAINING PROTEIN-RELATED"/>
    <property type="match status" value="1"/>
</dbReference>
<comment type="caution">
    <text evidence="2">The sequence shown here is derived from an EMBL/GenBank/DDBJ whole genome shotgun (WGS) entry which is preliminary data.</text>
</comment>
<proteinExistence type="predicted"/>
<evidence type="ECO:0000313" key="3">
    <source>
        <dbReference type="Proteomes" id="UP000803884"/>
    </source>
</evidence>
<dbReference type="GeneID" id="96001617"/>
<dbReference type="EMBL" id="JAAQHG020000001">
    <property type="protein sequence ID" value="KAL1590910.1"/>
    <property type="molecule type" value="Genomic_DNA"/>
</dbReference>
<dbReference type="Gene3D" id="2.120.10.30">
    <property type="entry name" value="TolB, C-terminal domain"/>
    <property type="match status" value="1"/>
</dbReference>
<dbReference type="SUPFAM" id="SSF63829">
    <property type="entry name" value="Calcium-dependent phosphotriesterase"/>
    <property type="match status" value="1"/>
</dbReference>
<protein>
    <recommendedName>
        <fullName evidence="1">SMP-30/Gluconolactonase/LRE-like region domain-containing protein</fullName>
    </recommendedName>
</protein>
<dbReference type="InterPro" id="IPR011042">
    <property type="entry name" value="6-blade_b-propeller_TolB-like"/>
</dbReference>
<evidence type="ECO:0000259" key="1">
    <source>
        <dbReference type="Pfam" id="PF08450"/>
    </source>
</evidence>
<name>A0AB34L1N0_9PEZI</name>
<keyword evidence="3" id="KW-1185">Reference proteome</keyword>
<gene>
    <name evidence="2" type="ORF">WHR41_00173</name>
</gene>
<organism evidence="2 3">
    <name type="scientific">Cladosporium halotolerans</name>
    <dbReference type="NCBI Taxonomy" id="1052096"/>
    <lineage>
        <taxon>Eukaryota</taxon>
        <taxon>Fungi</taxon>
        <taxon>Dikarya</taxon>
        <taxon>Ascomycota</taxon>
        <taxon>Pezizomycotina</taxon>
        <taxon>Dothideomycetes</taxon>
        <taxon>Dothideomycetidae</taxon>
        <taxon>Cladosporiales</taxon>
        <taxon>Cladosporiaceae</taxon>
        <taxon>Cladosporium</taxon>
    </lineage>
</organism>
<feature type="domain" description="SMP-30/Gluconolactonase/LRE-like region" evidence="1">
    <location>
        <begin position="256"/>
        <end position="327"/>
    </location>
</feature>
<dbReference type="InterPro" id="IPR052988">
    <property type="entry name" value="Oryzine_lactonohydrolase"/>
</dbReference>
<sequence length="357" mass="39543">MVGLSTHKEVATFDWKAAATNAEYSTNALPANEPGFIIYDESFKKIIGDSPELEFVEVRDDKFAHEAGVYIQSTDRNYFTSNYQSNKSVEVYSVDTTHHKTEQHSFPAVKNPNGGCWYQEQILFCSQGDLTHPSALVLVDPQTAASTTLINNFHGRPFNSVNDVVIHHPNDDIWFTDPTYGYEQAFRQSPQLPSQIYRFKPSTGQIWCVADGFVQCNGLCFSPDYKKLYVTDTGAVQAHGTPGNGQNFSLNPRLPSSIYEFDVVDGGTRLANRKFFAYCSSGVPDGIKCDEEGNVYSGCGDGIHVWNREGLLIGKIFVGSVVANFNFARGGVWTMAQEKLLFARIKARGALASIEGH</sequence>
<feature type="domain" description="SMP-30/Gluconolactonase/LRE-like region" evidence="1">
    <location>
        <begin position="91"/>
        <end position="234"/>
    </location>
</feature>
<evidence type="ECO:0000313" key="2">
    <source>
        <dbReference type="EMBL" id="KAL1590910.1"/>
    </source>
</evidence>
<dbReference type="RefSeq" id="XP_069234015.1">
    <property type="nucleotide sequence ID" value="XM_069368779.1"/>
</dbReference>
<accession>A0AB34L1N0</accession>